<feature type="domain" description="Transposase IS200-like" evidence="1">
    <location>
        <begin position="5"/>
        <end position="119"/>
    </location>
</feature>
<dbReference type="AlphaFoldDB" id="E0NTG0"/>
<keyword evidence="3" id="KW-1185">Reference proteome</keyword>
<evidence type="ECO:0000313" key="3">
    <source>
        <dbReference type="Proteomes" id="UP000004394"/>
    </source>
</evidence>
<name>E0NTG0_9BACT</name>
<dbReference type="SMART" id="SM01321">
    <property type="entry name" value="Y1_Tnp"/>
    <property type="match status" value="1"/>
</dbReference>
<evidence type="ECO:0000259" key="1">
    <source>
        <dbReference type="SMART" id="SM01321"/>
    </source>
</evidence>
<organism evidence="2 3">
    <name type="scientific">Hoylesella marshii DSM 16973 = JCM 13450</name>
    <dbReference type="NCBI Taxonomy" id="862515"/>
    <lineage>
        <taxon>Bacteria</taxon>
        <taxon>Pseudomonadati</taxon>
        <taxon>Bacteroidota</taxon>
        <taxon>Bacteroidia</taxon>
        <taxon>Bacteroidales</taxon>
        <taxon>Prevotellaceae</taxon>
        <taxon>Hoylesella</taxon>
    </lineage>
</organism>
<dbReference type="STRING" id="862515.HMPREF0658_1462"/>
<proteinExistence type="predicted"/>
<dbReference type="RefSeq" id="WP_006949578.1">
    <property type="nucleotide sequence ID" value="NZ_BAJI01000002.1"/>
</dbReference>
<dbReference type="Pfam" id="PF01797">
    <property type="entry name" value="Y1_Tnp"/>
    <property type="match status" value="1"/>
</dbReference>
<protein>
    <recommendedName>
        <fullName evidence="1">Transposase IS200-like domain-containing protein</fullName>
    </recommendedName>
</protein>
<dbReference type="GO" id="GO:0006313">
    <property type="term" value="P:DNA transposition"/>
    <property type="evidence" value="ECO:0007669"/>
    <property type="project" value="InterPro"/>
</dbReference>
<dbReference type="Gene3D" id="3.30.70.1290">
    <property type="entry name" value="Transposase IS200-like"/>
    <property type="match status" value="1"/>
</dbReference>
<dbReference type="GO" id="GO:0003677">
    <property type="term" value="F:DNA binding"/>
    <property type="evidence" value="ECO:0007669"/>
    <property type="project" value="InterPro"/>
</dbReference>
<accession>E0NTG0</accession>
<dbReference type="NCBIfam" id="NF033573">
    <property type="entry name" value="transpos_IS200"/>
    <property type="match status" value="1"/>
</dbReference>
<dbReference type="eggNOG" id="COG1943">
    <property type="taxonomic scope" value="Bacteria"/>
</dbReference>
<dbReference type="SUPFAM" id="SSF143422">
    <property type="entry name" value="Transposase IS200-like"/>
    <property type="match status" value="1"/>
</dbReference>
<dbReference type="BioCyc" id="PMAR862515-HMP:GMOO-1485-MONOMER"/>
<comment type="caution">
    <text evidence="2">The sequence shown here is derived from an EMBL/GenBank/DDBJ whole genome shotgun (WGS) entry which is preliminary data.</text>
</comment>
<dbReference type="PANTHER" id="PTHR33360:SF2">
    <property type="entry name" value="TRANSPOSASE FOR INSERTION SEQUENCE ELEMENT IS200"/>
    <property type="match status" value="1"/>
</dbReference>
<reference evidence="2" key="1">
    <citation type="submission" date="2010-07" db="EMBL/GenBank/DDBJ databases">
        <authorList>
            <person name="Muzny D."/>
            <person name="Qin X."/>
            <person name="Deng J."/>
            <person name="Jiang H."/>
            <person name="Liu Y."/>
            <person name="Qu J."/>
            <person name="Song X.-Z."/>
            <person name="Zhang L."/>
            <person name="Thornton R."/>
            <person name="Coyle M."/>
            <person name="Francisco L."/>
            <person name="Jackson L."/>
            <person name="Javaid M."/>
            <person name="Korchina V."/>
            <person name="Kovar C."/>
            <person name="Mata R."/>
            <person name="Mathew T."/>
            <person name="Ngo R."/>
            <person name="Nguyen L."/>
            <person name="Nguyen N."/>
            <person name="Okwuonu G."/>
            <person name="Ongeri F."/>
            <person name="Pham C."/>
            <person name="Simmons D."/>
            <person name="Wilczek-Boney K."/>
            <person name="Hale W."/>
            <person name="Jakkamsetti A."/>
            <person name="Pham P."/>
            <person name="Ruth R."/>
            <person name="San Lucas F."/>
            <person name="Warren J."/>
            <person name="Zhang J."/>
            <person name="Zhao Z."/>
            <person name="Zhou C."/>
            <person name="Zhu D."/>
            <person name="Lee S."/>
            <person name="Bess C."/>
            <person name="Blankenburg K."/>
            <person name="Forbes L."/>
            <person name="Fu Q."/>
            <person name="Gubbala S."/>
            <person name="Hirani K."/>
            <person name="Jayaseelan J.C."/>
            <person name="Lara F."/>
            <person name="Munidasa M."/>
            <person name="Palculict T."/>
            <person name="Patil S."/>
            <person name="Pu L.-L."/>
            <person name="Saada N."/>
            <person name="Tang L."/>
            <person name="Weissenberger G."/>
            <person name="Zhu Y."/>
            <person name="Hemphill L."/>
            <person name="Shang Y."/>
            <person name="Youmans B."/>
            <person name="Ayvaz T."/>
            <person name="Ross M."/>
            <person name="Santibanez J."/>
            <person name="Aqrawi P."/>
            <person name="Gross S."/>
            <person name="Joshi V."/>
            <person name="Fowler G."/>
            <person name="Nazareth L."/>
            <person name="Reid J."/>
            <person name="Worley K."/>
            <person name="Petrosino J."/>
            <person name="Highlander S."/>
            <person name="Gibbs R."/>
        </authorList>
    </citation>
    <scope>NUCLEOTIDE SEQUENCE [LARGE SCALE GENOMIC DNA]</scope>
    <source>
        <strain evidence="2">DSM 16973</strain>
    </source>
</reference>
<gene>
    <name evidence="2" type="ORF">HMPREF0658_1462</name>
</gene>
<dbReference type="EMBL" id="AEEI01000049">
    <property type="protein sequence ID" value="EFM01627.1"/>
    <property type="molecule type" value="Genomic_DNA"/>
</dbReference>
<dbReference type="Proteomes" id="UP000004394">
    <property type="component" value="Unassembled WGS sequence"/>
</dbReference>
<sequence>MAQSLSKVYIHIIFHIASSSVPIKKEVDGALYNYMGGILKELDCVPIKINGMPDHIHLLFVLSRMQSIANVVEQLKINSTRWLKEKNSCYQKFAWQHGYGAFSVSASICENVKQYIEQQESHHVKHSYQEELREFFRRYKIEYNEKYVWND</sequence>
<dbReference type="GO" id="GO:0004803">
    <property type="term" value="F:transposase activity"/>
    <property type="evidence" value="ECO:0007669"/>
    <property type="project" value="InterPro"/>
</dbReference>
<dbReference type="PANTHER" id="PTHR33360">
    <property type="entry name" value="TRANSPOSASE FOR INSERTION SEQUENCE ELEMENT IS200"/>
    <property type="match status" value="1"/>
</dbReference>
<dbReference type="HOGENOM" id="CLU_101320_1_0_10"/>
<evidence type="ECO:0000313" key="2">
    <source>
        <dbReference type="EMBL" id="EFM01627.1"/>
    </source>
</evidence>
<dbReference type="OrthoDB" id="9797997at2"/>
<dbReference type="InterPro" id="IPR002686">
    <property type="entry name" value="Transposase_17"/>
</dbReference>
<dbReference type="InterPro" id="IPR036515">
    <property type="entry name" value="Transposase_17_sf"/>
</dbReference>